<dbReference type="Pfam" id="PF04650">
    <property type="entry name" value="YSIRK_signal"/>
    <property type="match status" value="1"/>
</dbReference>
<feature type="transmembrane region" description="Helical" evidence="3">
    <location>
        <begin position="596"/>
        <end position="614"/>
    </location>
</feature>
<protein>
    <submittedName>
        <fullName evidence="5">YSIRK-type signal peptide-containing protein</fullName>
    </submittedName>
</protein>
<evidence type="ECO:0000256" key="2">
    <source>
        <dbReference type="SAM" id="MobiDB-lite"/>
    </source>
</evidence>
<name>A0ABD7TV02_9STAP</name>
<organism evidence="5 6">
    <name type="scientific">Staphylococcus agnetis</name>
    <dbReference type="NCBI Taxonomy" id="985762"/>
    <lineage>
        <taxon>Bacteria</taxon>
        <taxon>Bacillati</taxon>
        <taxon>Bacillota</taxon>
        <taxon>Bacilli</taxon>
        <taxon>Bacillales</taxon>
        <taxon>Staphylococcaceae</taxon>
        <taxon>Staphylococcus</taxon>
    </lineage>
</organism>
<reference evidence="5" key="1">
    <citation type="submission" date="2022-03" db="EMBL/GenBank/DDBJ databases">
        <title>Comparative Genomics of East African Camel-Associated Staphylococcaceae spp.: Diversity and Inheritance of Traits Involved in Host-Pathogen Interactions.</title>
        <authorList>
            <person name="Akarsu H."/>
            <person name="Liljander A."/>
            <person name="Younan M."/>
            <person name="Brodard I."/>
            <person name="Glucks I."/>
            <person name="Labroussaa F."/>
            <person name="Overesch G."/>
            <person name="Kuhnert P."/>
            <person name="Perreten V."/>
            <person name="Drexler J.F."/>
            <person name="Corman V.M."/>
            <person name="Falquet L."/>
            <person name="Jores J."/>
        </authorList>
    </citation>
    <scope>NUCLEOTIDE SEQUENCE</scope>
    <source>
        <strain evidence="5">IVB6197</strain>
    </source>
</reference>
<dbReference type="AlphaFoldDB" id="A0ABD7TV02"/>
<dbReference type="InterPro" id="IPR005877">
    <property type="entry name" value="YSIRK_signal_dom"/>
</dbReference>
<evidence type="ECO:0000256" key="3">
    <source>
        <dbReference type="SAM" id="Phobius"/>
    </source>
</evidence>
<sequence length="624" mass="68213">MKRQATYNFKNKAQRFTIRKLNIGLASVVFGTLFYLNVSEDLQAAETLNASPISLQKEGGNPSKNTLNYQAETHDGLKVNVITPTHIINPIPADQKTTGHHFTSPNERQMTSLRSAQPDTFEADVLQTPTVNIQQAGNHHFNGTAQPNVTVVARVNEGQKLETTATADGMWSITVPTPLIMNDTITAYAVNSAGQQSGTYSTHVMDTLPPNPPGVSYLEIGKNIITGTGDQYRNRIVAWFPDGQMMWTKVGKNGTWMMGVPYETQMKLKVGDVVQVYEYDAANNRSEVAYVHVVEAPSPVTSIEVPQPVNTEPTSEVSVLQEEESASVVETVPSEIEKVEEIVPSAPELSESLIAPLQEEDISQEAQTTPVTVPVPHENQIREEPETSILVETASETIESVEDKASDTVTSQAEISSEAPELVSSEETTEVATPPSTVTVDTKVIEAPTSAAPLNHEKISVPVSEEALQNDMGEDDAQALILIPLLDDESVCETFITNTTDEAATPKEQWMNIDDTSSDGIEHGIVLNHIMMLEEDEKGIHGMMTEKGLPMSNKVDASGRKYFKHAHVENNTSDDSTAHGGRGEKLPETGHMNESLVMSLGSIVFGVALLYRTFKRRKHLNLMK</sequence>
<dbReference type="RefSeq" id="WP_262626594.1">
    <property type="nucleotide sequence ID" value="NZ_CP094809.1"/>
</dbReference>
<dbReference type="InterPro" id="IPR013783">
    <property type="entry name" value="Ig-like_fold"/>
</dbReference>
<dbReference type="Gene3D" id="2.60.40.10">
    <property type="entry name" value="Immunoglobulins"/>
    <property type="match status" value="1"/>
</dbReference>
<evidence type="ECO:0000256" key="1">
    <source>
        <dbReference type="ARBA" id="ARBA00022729"/>
    </source>
</evidence>
<keyword evidence="3" id="KW-0812">Transmembrane</keyword>
<feature type="region of interest" description="Disordered" evidence="2">
    <location>
        <begin position="568"/>
        <end position="589"/>
    </location>
</feature>
<evidence type="ECO:0000313" key="6">
    <source>
        <dbReference type="Proteomes" id="UP001065705"/>
    </source>
</evidence>
<gene>
    <name evidence="5" type="ORF">MUA95_02020</name>
</gene>
<dbReference type="EMBL" id="CP094809">
    <property type="protein sequence ID" value="UXU57609.1"/>
    <property type="molecule type" value="Genomic_DNA"/>
</dbReference>
<evidence type="ECO:0000313" key="5">
    <source>
        <dbReference type="EMBL" id="UXU57609.1"/>
    </source>
</evidence>
<keyword evidence="1" id="KW-0732">Signal</keyword>
<feature type="domain" description="YSIRK Gram-positive signal peptide" evidence="4">
    <location>
        <begin position="11"/>
        <end position="36"/>
    </location>
</feature>
<feature type="region of interest" description="Disordered" evidence="2">
    <location>
        <begin position="398"/>
        <end position="438"/>
    </location>
</feature>
<keyword evidence="3" id="KW-0472">Membrane</keyword>
<dbReference type="Proteomes" id="UP001065705">
    <property type="component" value="Chromosome"/>
</dbReference>
<keyword evidence="3" id="KW-1133">Transmembrane helix</keyword>
<accession>A0ABD7TV02</accession>
<proteinExistence type="predicted"/>
<dbReference type="NCBIfam" id="TIGR01168">
    <property type="entry name" value="YSIRK_signal"/>
    <property type="match status" value="1"/>
</dbReference>
<feature type="transmembrane region" description="Helical" evidence="3">
    <location>
        <begin position="21"/>
        <end position="38"/>
    </location>
</feature>
<evidence type="ECO:0000259" key="4">
    <source>
        <dbReference type="Pfam" id="PF04650"/>
    </source>
</evidence>